<sequence>MTKRRSQISRSTASIKERFSFILRHTELQSLVSLILHAVTVLCMIFCIILANFLVGFVSSVHITIDPIERYGYIPTCVLYILNVIPVLSVPFAVMSILRLVLLNLWSPPSRLKVPKSKISFLCFRVVTRGLFPYLITKNVQRNIETCYKVGLSNFKIEVVTDNQINLPKSTLIREIVVPRNYCTPNGSLFKARALHYCLEKEIDKESIIGLANFAAMDSGCIGQGVITYANEEIVNWWTTLADSVRVAVDLGMMKFSLKSLNCPAIGFKGSYILVKQSVEKEIGFDFGPKGSTAEDIFFAFMAWQKGYFFNFVEGEMWEISTFTIEDYIKQRKRWFIGHMYALLSTEILLKCKLILIPTDLGWLLLLANVINIPCSYIYPTPMPIFLKVICTSIGGLIVFLFVFGSIKSFSIKKYGLIRKMLICTGSIAVIPLAAMLDGVASLYGFLTRSYGEFHIVRKEKLPYVVP</sequence>
<dbReference type="GO" id="GO:0005737">
    <property type="term" value="C:cytoplasm"/>
    <property type="evidence" value="ECO:0007669"/>
    <property type="project" value="TreeGrafter"/>
</dbReference>
<feature type="transmembrane region" description="Helical" evidence="1">
    <location>
        <begin position="78"/>
        <end position="106"/>
    </location>
</feature>
<dbReference type="Proteomes" id="UP001195483">
    <property type="component" value="Unassembled WGS sequence"/>
</dbReference>
<comment type="caution">
    <text evidence="3">The sequence shown here is derived from an EMBL/GenBank/DDBJ whole genome shotgun (WGS) entry which is preliminary data.</text>
</comment>
<feature type="domain" description="Glycosyltransferase 2-like" evidence="2">
    <location>
        <begin position="204"/>
        <end position="401"/>
    </location>
</feature>
<organism evidence="3 4">
    <name type="scientific">Potamilus streckersoni</name>
    <dbReference type="NCBI Taxonomy" id="2493646"/>
    <lineage>
        <taxon>Eukaryota</taxon>
        <taxon>Metazoa</taxon>
        <taxon>Spiralia</taxon>
        <taxon>Lophotrochozoa</taxon>
        <taxon>Mollusca</taxon>
        <taxon>Bivalvia</taxon>
        <taxon>Autobranchia</taxon>
        <taxon>Heteroconchia</taxon>
        <taxon>Palaeoheterodonta</taxon>
        <taxon>Unionida</taxon>
        <taxon>Unionoidea</taxon>
        <taxon>Unionidae</taxon>
        <taxon>Ambleminae</taxon>
        <taxon>Lampsilini</taxon>
        <taxon>Potamilus</taxon>
    </lineage>
</organism>
<feature type="transmembrane region" description="Helical" evidence="1">
    <location>
        <begin position="34"/>
        <end position="58"/>
    </location>
</feature>
<keyword evidence="4" id="KW-1185">Reference proteome</keyword>
<protein>
    <recommendedName>
        <fullName evidence="2">Glycosyltransferase 2-like domain-containing protein</fullName>
    </recommendedName>
</protein>
<dbReference type="PANTHER" id="PTHR16779:SF1">
    <property type="entry name" value="BETA-1,4-MANNOSYLTRANSFERASE EGH"/>
    <property type="match status" value="1"/>
</dbReference>
<evidence type="ECO:0000313" key="4">
    <source>
        <dbReference type="Proteomes" id="UP001195483"/>
    </source>
</evidence>
<keyword evidence="1" id="KW-0472">Membrane</keyword>
<gene>
    <name evidence="3" type="ORF">CHS0354_003663</name>
</gene>
<evidence type="ECO:0000259" key="2">
    <source>
        <dbReference type="Pfam" id="PF13632"/>
    </source>
</evidence>
<name>A0AAE0SSX0_9BIVA</name>
<dbReference type="AlphaFoldDB" id="A0AAE0SSX0"/>
<dbReference type="GO" id="GO:0019187">
    <property type="term" value="F:beta-1,4-mannosyltransferase activity"/>
    <property type="evidence" value="ECO:0007669"/>
    <property type="project" value="InterPro"/>
</dbReference>
<dbReference type="EMBL" id="JAEAOA010000290">
    <property type="protein sequence ID" value="KAK3597169.1"/>
    <property type="molecule type" value="Genomic_DNA"/>
</dbReference>
<feature type="transmembrane region" description="Helical" evidence="1">
    <location>
        <begin position="417"/>
        <end position="437"/>
    </location>
</feature>
<dbReference type="PANTHER" id="PTHR16779">
    <property type="entry name" value="BETA-1,4-MANNOSYLTRANSFERASE EGH"/>
    <property type="match status" value="1"/>
</dbReference>
<evidence type="ECO:0000256" key="1">
    <source>
        <dbReference type="SAM" id="Phobius"/>
    </source>
</evidence>
<dbReference type="InterPro" id="IPR001173">
    <property type="entry name" value="Glyco_trans_2-like"/>
</dbReference>
<feature type="transmembrane region" description="Helical" evidence="1">
    <location>
        <begin position="385"/>
        <end position="405"/>
    </location>
</feature>
<proteinExistence type="predicted"/>
<dbReference type="Pfam" id="PF13632">
    <property type="entry name" value="Glyco_trans_2_3"/>
    <property type="match status" value="1"/>
</dbReference>
<dbReference type="SUPFAM" id="SSF53448">
    <property type="entry name" value="Nucleotide-diphospho-sugar transferases"/>
    <property type="match status" value="1"/>
</dbReference>
<evidence type="ECO:0000313" key="3">
    <source>
        <dbReference type="EMBL" id="KAK3597169.1"/>
    </source>
</evidence>
<dbReference type="InterPro" id="IPR027389">
    <property type="entry name" value="B_mannosylTrfase_Bre-3/Egh"/>
</dbReference>
<keyword evidence="1" id="KW-1133">Transmembrane helix</keyword>
<dbReference type="InterPro" id="IPR029044">
    <property type="entry name" value="Nucleotide-diphossugar_trans"/>
</dbReference>
<keyword evidence="1" id="KW-0812">Transmembrane</keyword>
<reference evidence="3" key="2">
    <citation type="journal article" date="2021" name="Genome Biol. Evol.">
        <title>Developing a high-quality reference genome for a parasitic bivalve with doubly uniparental inheritance (Bivalvia: Unionida).</title>
        <authorList>
            <person name="Smith C.H."/>
        </authorList>
    </citation>
    <scope>NUCLEOTIDE SEQUENCE</scope>
    <source>
        <strain evidence="3">CHS0354</strain>
        <tissue evidence="3">Mantle</tissue>
    </source>
</reference>
<reference evidence="3" key="3">
    <citation type="submission" date="2023-05" db="EMBL/GenBank/DDBJ databases">
        <authorList>
            <person name="Smith C.H."/>
        </authorList>
    </citation>
    <scope>NUCLEOTIDE SEQUENCE</scope>
    <source>
        <strain evidence="3">CHS0354</strain>
        <tissue evidence="3">Mantle</tissue>
    </source>
</reference>
<reference evidence="3" key="1">
    <citation type="journal article" date="2021" name="Genome Biol. Evol.">
        <title>A High-Quality Reference Genome for a Parasitic Bivalve with Doubly Uniparental Inheritance (Bivalvia: Unionida).</title>
        <authorList>
            <person name="Smith C.H."/>
        </authorList>
    </citation>
    <scope>NUCLEOTIDE SEQUENCE</scope>
    <source>
        <strain evidence="3">CHS0354</strain>
    </source>
</reference>
<accession>A0AAE0SSX0</accession>